<accession>A0A3G9G353</accession>
<evidence type="ECO:0000256" key="1">
    <source>
        <dbReference type="SAM" id="Phobius"/>
    </source>
</evidence>
<keyword evidence="1" id="KW-1133">Transmembrane helix</keyword>
<feature type="transmembrane region" description="Helical" evidence="1">
    <location>
        <begin position="311"/>
        <end position="331"/>
    </location>
</feature>
<gene>
    <name evidence="2" type="ORF">EM6_2368</name>
</gene>
<proteinExistence type="predicted"/>
<dbReference type="RefSeq" id="WP_126423314.1">
    <property type="nucleotide sequence ID" value="NZ_AP018828.1"/>
</dbReference>
<dbReference type="Proteomes" id="UP000278756">
    <property type="component" value="Chromosome 2"/>
</dbReference>
<sequence>MSEAANEKPPLQLKSQKFREAREKDWKALAKQIDRAENGGLRKFTTEELLDLPVLYRSTVSSLSMAQSISLDRNLITFLQALCARAYVYMYGPHARPGVIVRDFFLRDLPRSVRALWGELSLSTLCLVLGIVGGILMCMADPSWYDPLVGGMSQGRDLNASVDDLRKTIGGSESGEPLAAFSVFLMSHNTQVTLSAFALGVIGGLPTAFLMIVFGMSVGAMVWLFASRGLGPDFIAWLSIHGTTELTAAVIGAAAGFHLARRIMFPGHLTRKAALAEAGRLAGTAMLGAMLMLVIAGFIEGVARQTVTEMWARFTFGGVMLVFWLAYFIAVGRLRKPRPPKVSHEVRHGQT</sequence>
<feature type="transmembrane region" description="Helical" evidence="1">
    <location>
        <begin position="116"/>
        <end position="137"/>
    </location>
</feature>
<evidence type="ECO:0000313" key="3">
    <source>
        <dbReference type="Proteomes" id="UP000278756"/>
    </source>
</evidence>
<dbReference type="EMBL" id="AP018828">
    <property type="protein sequence ID" value="BBF81760.1"/>
    <property type="molecule type" value="Genomic_DNA"/>
</dbReference>
<reference evidence="3" key="1">
    <citation type="journal article" date="2017" name="Biotechnol. Biofuels">
        <title>Evaluation of environmental bacterial communities as a factor affecting the growth of duckweed Lemna minor.</title>
        <authorList>
            <person name="Ishizawa H."/>
            <person name="Kuroda M."/>
            <person name="Morikawa M."/>
            <person name="Ike M."/>
        </authorList>
    </citation>
    <scope>NUCLEOTIDE SEQUENCE [LARGE SCALE GENOMIC DNA]</scope>
    <source>
        <strain evidence="3">M6</strain>
    </source>
</reference>
<dbReference type="Pfam" id="PF01944">
    <property type="entry name" value="SpoIIM"/>
    <property type="match status" value="1"/>
</dbReference>
<dbReference type="PANTHER" id="PTHR35337:SF1">
    <property type="entry name" value="SLR1478 PROTEIN"/>
    <property type="match status" value="1"/>
</dbReference>
<keyword evidence="1" id="KW-0472">Membrane</keyword>
<reference evidence="3" key="2">
    <citation type="journal article" date="2017" name="Plant Physiol. Biochem.">
        <title>Differential oxidative and antioxidative response of duckweed Lemna minor toward plant growth promoting/inhibiting bacteria.</title>
        <authorList>
            <person name="Ishizawa H."/>
            <person name="Kuroda M."/>
            <person name="Morikawa M."/>
            <person name="Ike M."/>
        </authorList>
    </citation>
    <scope>NUCLEOTIDE SEQUENCE [LARGE SCALE GENOMIC DNA]</scope>
    <source>
        <strain evidence="3">M6</strain>
    </source>
</reference>
<dbReference type="PANTHER" id="PTHR35337">
    <property type="entry name" value="SLR1478 PROTEIN"/>
    <property type="match status" value="1"/>
</dbReference>
<name>A0A3G9G353_9CAUL</name>
<keyword evidence="1" id="KW-0812">Transmembrane</keyword>
<dbReference type="AlphaFoldDB" id="A0A3G9G353"/>
<feature type="transmembrane region" description="Helical" evidence="1">
    <location>
        <begin position="238"/>
        <end position="260"/>
    </location>
</feature>
<feature type="transmembrane region" description="Helical" evidence="1">
    <location>
        <begin position="281"/>
        <end position="299"/>
    </location>
</feature>
<evidence type="ECO:0008006" key="4">
    <source>
        <dbReference type="Google" id="ProtNLM"/>
    </source>
</evidence>
<organism evidence="2 3">
    <name type="scientific">Asticcacaulis excentricus</name>
    <dbReference type="NCBI Taxonomy" id="78587"/>
    <lineage>
        <taxon>Bacteria</taxon>
        <taxon>Pseudomonadati</taxon>
        <taxon>Pseudomonadota</taxon>
        <taxon>Alphaproteobacteria</taxon>
        <taxon>Caulobacterales</taxon>
        <taxon>Caulobacteraceae</taxon>
        <taxon>Asticcacaulis</taxon>
    </lineage>
</organism>
<evidence type="ECO:0000313" key="2">
    <source>
        <dbReference type="EMBL" id="BBF81760.1"/>
    </source>
</evidence>
<protein>
    <recommendedName>
        <fullName evidence="4">Integral membrane protein</fullName>
    </recommendedName>
</protein>
<dbReference type="InterPro" id="IPR002798">
    <property type="entry name" value="SpoIIM-like"/>
</dbReference>
<dbReference type="OrthoDB" id="7699993at2"/>